<dbReference type="Proteomes" id="UP001472677">
    <property type="component" value="Unassembled WGS sequence"/>
</dbReference>
<dbReference type="EMBL" id="JBBPBM010000003">
    <property type="protein sequence ID" value="KAK8593020.1"/>
    <property type="molecule type" value="Genomic_DNA"/>
</dbReference>
<gene>
    <name evidence="1" type="ORF">V6N12_045109</name>
</gene>
<sequence>MGSRFFVIAVEREEVTEWEDEVMIVEHVAREVVVKDSGVMVAKSGPRETSGGRRRDSSKRIVGIVGGSGNVGDECKEVLTVAAKGKVVVAQSGLQVDKHRVVNVVDSDRGV</sequence>
<evidence type="ECO:0000313" key="2">
    <source>
        <dbReference type="Proteomes" id="UP001472677"/>
    </source>
</evidence>
<protein>
    <submittedName>
        <fullName evidence="1">Uncharacterized protein</fullName>
    </submittedName>
</protein>
<accession>A0ABR2G2I6</accession>
<reference evidence="1 2" key="1">
    <citation type="journal article" date="2024" name="G3 (Bethesda)">
        <title>Genome assembly of Hibiscus sabdariffa L. provides insights into metabolisms of medicinal natural products.</title>
        <authorList>
            <person name="Kim T."/>
        </authorList>
    </citation>
    <scope>NUCLEOTIDE SEQUENCE [LARGE SCALE GENOMIC DNA]</scope>
    <source>
        <strain evidence="1">TK-2024</strain>
        <tissue evidence="1">Old leaves</tissue>
    </source>
</reference>
<proteinExistence type="predicted"/>
<organism evidence="1 2">
    <name type="scientific">Hibiscus sabdariffa</name>
    <name type="common">roselle</name>
    <dbReference type="NCBI Taxonomy" id="183260"/>
    <lineage>
        <taxon>Eukaryota</taxon>
        <taxon>Viridiplantae</taxon>
        <taxon>Streptophyta</taxon>
        <taxon>Embryophyta</taxon>
        <taxon>Tracheophyta</taxon>
        <taxon>Spermatophyta</taxon>
        <taxon>Magnoliopsida</taxon>
        <taxon>eudicotyledons</taxon>
        <taxon>Gunneridae</taxon>
        <taxon>Pentapetalae</taxon>
        <taxon>rosids</taxon>
        <taxon>malvids</taxon>
        <taxon>Malvales</taxon>
        <taxon>Malvaceae</taxon>
        <taxon>Malvoideae</taxon>
        <taxon>Hibiscus</taxon>
    </lineage>
</organism>
<name>A0ABR2G2I6_9ROSI</name>
<keyword evidence="2" id="KW-1185">Reference proteome</keyword>
<evidence type="ECO:0000313" key="1">
    <source>
        <dbReference type="EMBL" id="KAK8593020.1"/>
    </source>
</evidence>
<comment type="caution">
    <text evidence="1">The sequence shown here is derived from an EMBL/GenBank/DDBJ whole genome shotgun (WGS) entry which is preliminary data.</text>
</comment>